<protein>
    <recommendedName>
        <fullName evidence="12">LexA repressor</fullName>
        <ecNumber evidence="12">3.4.21.88</ecNumber>
    </recommendedName>
</protein>
<proteinExistence type="inferred from homology"/>
<dbReference type="PANTHER" id="PTHR33516">
    <property type="entry name" value="LEXA REPRESSOR"/>
    <property type="match status" value="1"/>
</dbReference>
<evidence type="ECO:0000256" key="7">
    <source>
        <dbReference type="ARBA" id="ARBA00023015"/>
    </source>
</evidence>
<evidence type="ECO:0000256" key="5">
    <source>
        <dbReference type="ARBA" id="ARBA00022801"/>
    </source>
</evidence>
<evidence type="ECO:0000256" key="4">
    <source>
        <dbReference type="ARBA" id="ARBA00022763"/>
    </source>
</evidence>
<dbReference type="GO" id="GO:0006260">
    <property type="term" value="P:DNA replication"/>
    <property type="evidence" value="ECO:0007669"/>
    <property type="project" value="UniProtKB-UniRule"/>
</dbReference>
<accession>A0A2S6FYA1</accession>
<evidence type="ECO:0000256" key="11">
    <source>
        <dbReference type="ARBA" id="ARBA00023236"/>
    </source>
</evidence>
<dbReference type="InterPro" id="IPR006199">
    <property type="entry name" value="LexA_DNA-bd_dom"/>
</dbReference>
<dbReference type="InterPro" id="IPR036388">
    <property type="entry name" value="WH-like_DNA-bd_sf"/>
</dbReference>
<dbReference type="EMBL" id="PTIS01000007">
    <property type="protein sequence ID" value="PPK48424.1"/>
    <property type="molecule type" value="Genomic_DNA"/>
</dbReference>
<evidence type="ECO:0000313" key="17">
    <source>
        <dbReference type="Proteomes" id="UP000239863"/>
    </source>
</evidence>
<dbReference type="GO" id="GO:0003677">
    <property type="term" value="F:DNA binding"/>
    <property type="evidence" value="ECO:0007669"/>
    <property type="project" value="UniProtKB-UniRule"/>
</dbReference>
<evidence type="ECO:0000256" key="6">
    <source>
        <dbReference type="ARBA" id="ARBA00022813"/>
    </source>
</evidence>
<dbReference type="PANTHER" id="PTHR33516:SF2">
    <property type="entry name" value="LEXA REPRESSOR-RELATED"/>
    <property type="match status" value="1"/>
</dbReference>
<dbReference type="Gene3D" id="2.10.109.10">
    <property type="entry name" value="Umud Fragment, subunit A"/>
    <property type="match status" value="1"/>
</dbReference>
<dbReference type="GO" id="GO:0045892">
    <property type="term" value="P:negative regulation of DNA-templated transcription"/>
    <property type="evidence" value="ECO:0007669"/>
    <property type="project" value="UniProtKB-UniRule"/>
</dbReference>
<dbReference type="CDD" id="cd00090">
    <property type="entry name" value="HTH_ARSR"/>
    <property type="match status" value="1"/>
</dbReference>
<comment type="caution">
    <text evidence="16">The sequence shown here is derived from an EMBL/GenBank/DDBJ whole genome shotgun (WGS) entry which is preliminary data.</text>
</comment>
<evidence type="ECO:0000256" key="8">
    <source>
        <dbReference type="ARBA" id="ARBA00023125"/>
    </source>
</evidence>
<dbReference type="GO" id="GO:0004252">
    <property type="term" value="F:serine-type endopeptidase activity"/>
    <property type="evidence" value="ECO:0007669"/>
    <property type="project" value="UniProtKB-UniRule"/>
</dbReference>
<feature type="active site" description="For autocatalytic cleavage activity" evidence="12">
    <location>
        <position position="181"/>
    </location>
</feature>
<keyword evidence="9 12" id="KW-0804">Transcription</keyword>
<dbReference type="PRINTS" id="PR00726">
    <property type="entry name" value="LEXASERPTASE"/>
</dbReference>
<dbReference type="GO" id="GO:0009432">
    <property type="term" value="P:SOS response"/>
    <property type="evidence" value="ECO:0007669"/>
    <property type="project" value="UniProtKB-UniRule"/>
</dbReference>
<keyword evidence="8 12" id="KW-0238">DNA-binding</keyword>
<organism evidence="16 17">
    <name type="scientific">Clostridium algidicarnis DSM 15099</name>
    <dbReference type="NCBI Taxonomy" id="1121295"/>
    <lineage>
        <taxon>Bacteria</taxon>
        <taxon>Bacillati</taxon>
        <taxon>Bacillota</taxon>
        <taxon>Clostridia</taxon>
        <taxon>Eubacteriales</taxon>
        <taxon>Clostridiaceae</taxon>
        <taxon>Clostridium</taxon>
    </lineage>
</organism>
<keyword evidence="2 12" id="KW-0678">Repressor</keyword>
<keyword evidence="11 12" id="KW-0742">SOS response</keyword>
<comment type="similarity">
    <text evidence="1 12 13">Belongs to the peptidase S24 family.</text>
</comment>
<dbReference type="Pfam" id="PF00717">
    <property type="entry name" value="Peptidase_S24"/>
    <property type="match status" value="1"/>
</dbReference>
<evidence type="ECO:0000256" key="12">
    <source>
        <dbReference type="HAMAP-Rule" id="MF_00015"/>
    </source>
</evidence>
<dbReference type="STRING" id="37659.GCA_000703125_02371"/>
<dbReference type="AlphaFoldDB" id="A0A2S6FYA1"/>
<dbReference type="SUPFAM" id="SSF46785">
    <property type="entry name" value="Winged helix' DNA-binding domain"/>
    <property type="match status" value="1"/>
</dbReference>
<dbReference type="InterPro" id="IPR011991">
    <property type="entry name" value="ArsR-like_HTH"/>
</dbReference>
<keyword evidence="10 12" id="KW-0234">DNA repair</keyword>
<dbReference type="Proteomes" id="UP000239863">
    <property type="component" value="Unassembled WGS sequence"/>
</dbReference>
<reference evidence="16 17" key="1">
    <citation type="submission" date="2018-02" db="EMBL/GenBank/DDBJ databases">
        <title>Genomic Encyclopedia of Archaeal and Bacterial Type Strains, Phase II (KMG-II): from individual species to whole genera.</title>
        <authorList>
            <person name="Goeker M."/>
        </authorList>
    </citation>
    <scope>NUCLEOTIDE SEQUENCE [LARGE SCALE GENOMIC DNA]</scope>
    <source>
        <strain evidence="16 17">DSM 15099</strain>
    </source>
</reference>
<keyword evidence="6 12" id="KW-0068">Autocatalytic cleavage</keyword>
<evidence type="ECO:0000256" key="10">
    <source>
        <dbReference type="ARBA" id="ARBA00023204"/>
    </source>
</evidence>
<feature type="site" description="Cleavage; by autolysis" evidence="12">
    <location>
        <begin position="108"/>
        <end position="109"/>
    </location>
</feature>
<evidence type="ECO:0000256" key="13">
    <source>
        <dbReference type="RuleBase" id="RU003991"/>
    </source>
</evidence>
<dbReference type="HAMAP" id="MF_00015">
    <property type="entry name" value="LexA"/>
    <property type="match status" value="1"/>
</dbReference>
<dbReference type="SUPFAM" id="SSF51306">
    <property type="entry name" value="LexA/Signal peptidase"/>
    <property type="match status" value="1"/>
</dbReference>
<gene>
    <name evidence="12" type="primary">lexA</name>
    <name evidence="16" type="ORF">BD821_10761</name>
</gene>
<keyword evidence="7 12" id="KW-0805">Transcription regulation</keyword>
<dbReference type="InterPro" id="IPR039418">
    <property type="entry name" value="LexA-like"/>
</dbReference>
<dbReference type="GO" id="GO:0006508">
    <property type="term" value="P:proteolysis"/>
    <property type="evidence" value="ECO:0007669"/>
    <property type="project" value="InterPro"/>
</dbReference>
<evidence type="ECO:0000259" key="15">
    <source>
        <dbReference type="Pfam" id="PF01726"/>
    </source>
</evidence>
<feature type="domain" description="LexA repressor DNA-binding" evidence="15">
    <location>
        <begin position="25"/>
        <end position="84"/>
    </location>
</feature>
<comment type="subunit">
    <text evidence="12">Homodimer.</text>
</comment>
<evidence type="ECO:0000256" key="9">
    <source>
        <dbReference type="ARBA" id="ARBA00023163"/>
    </source>
</evidence>
<feature type="DNA-binding region" description="H-T-H motif" evidence="12">
    <location>
        <begin position="47"/>
        <end position="67"/>
    </location>
</feature>
<dbReference type="InterPro" id="IPR036286">
    <property type="entry name" value="LexA/Signal_pep-like_sf"/>
</dbReference>
<dbReference type="NCBIfam" id="TIGR00498">
    <property type="entry name" value="lexA"/>
    <property type="match status" value="1"/>
</dbReference>
<dbReference type="FunFam" id="2.10.109.10:FF:000001">
    <property type="entry name" value="LexA repressor"/>
    <property type="match status" value="1"/>
</dbReference>
<dbReference type="GO" id="GO:0006281">
    <property type="term" value="P:DNA repair"/>
    <property type="evidence" value="ECO:0007669"/>
    <property type="project" value="UniProtKB-UniRule"/>
</dbReference>
<keyword evidence="4 12" id="KW-0227">DNA damage</keyword>
<evidence type="ECO:0000259" key="14">
    <source>
        <dbReference type="Pfam" id="PF00717"/>
    </source>
</evidence>
<sequence length="220" mass="24655">MRLYGIIILLIKIVGCLLMTEQANSKQEEIYAFLKSYTELKGYPPSVREICEAVSLKSTSTVHGHLKRLEKKGFIKRDPTKPRALEILELSMSKKEMVDIPIIGKVTAGLPILAVENIEDTFSMPMNFVKHDKDLFILKVSGDSMIDAGIHSGDLAIIEKGETATNGEIIVALIENEATIKRFFKEDGFIRLQPENKSMSPIIVKDCVVLGKLVGIYRRY</sequence>
<name>A0A2S6FYA1_9CLOT</name>
<dbReference type="EC" id="3.4.21.88" evidence="12"/>
<dbReference type="InterPro" id="IPR015927">
    <property type="entry name" value="Peptidase_S24_S26A/B/C"/>
</dbReference>
<dbReference type="InterPro" id="IPR036390">
    <property type="entry name" value="WH_DNA-bd_sf"/>
</dbReference>
<keyword evidence="3 12" id="KW-0235">DNA replication</keyword>
<dbReference type="CDD" id="cd06529">
    <property type="entry name" value="S24_LexA-like"/>
    <property type="match status" value="1"/>
</dbReference>
<dbReference type="Pfam" id="PF01726">
    <property type="entry name" value="LexA_DNA_bind"/>
    <property type="match status" value="1"/>
</dbReference>
<keyword evidence="5 12" id="KW-0378">Hydrolase</keyword>
<dbReference type="InterPro" id="IPR006197">
    <property type="entry name" value="Peptidase_S24_LexA"/>
</dbReference>
<dbReference type="InterPro" id="IPR050077">
    <property type="entry name" value="LexA_repressor"/>
</dbReference>
<evidence type="ECO:0000313" key="16">
    <source>
        <dbReference type="EMBL" id="PPK48424.1"/>
    </source>
</evidence>
<dbReference type="InterPro" id="IPR006200">
    <property type="entry name" value="LexA"/>
</dbReference>
<comment type="catalytic activity">
    <reaction evidence="12">
        <text>Hydrolysis of Ala-|-Gly bond in repressor LexA.</text>
        <dbReference type="EC" id="3.4.21.88"/>
    </reaction>
</comment>
<comment type="function">
    <text evidence="12">Represses a number of genes involved in the response to DNA damage (SOS response), including recA and lexA. In the presence of single-stranded DNA, RecA interacts with LexA causing an autocatalytic cleavage which disrupts the DNA-binding part of LexA, leading to derepression of the SOS regulon and eventually DNA repair.</text>
</comment>
<feature type="domain" description="Peptidase S24/S26A/S26B/S26C" evidence="14">
    <location>
        <begin position="101"/>
        <end position="214"/>
    </location>
</feature>
<feature type="active site" description="For autocatalytic cleavage activity" evidence="12">
    <location>
        <position position="144"/>
    </location>
</feature>
<dbReference type="Gene3D" id="1.10.10.10">
    <property type="entry name" value="Winged helix-like DNA-binding domain superfamily/Winged helix DNA-binding domain"/>
    <property type="match status" value="1"/>
</dbReference>
<evidence type="ECO:0000256" key="1">
    <source>
        <dbReference type="ARBA" id="ARBA00007484"/>
    </source>
</evidence>
<evidence type="ECO:0000256" key="3">
    <source>
        <dbReference type="ARBA" id="ARBA00022705"/>
    </source>
</evidence>
<evidence type="ECO:0000256" key="2">
    <source>
        <dbReference type="ARBA" id="ARBA00022491"/>
    </source>
</evidence>